<comment type="caution">
    <text evidence="1">The sequence shown here is derived from an EMBL/GenBank/DDBJ whole genome shotgun (WGS) entry which is preliminary data.</text>
</comment>
<keyword evidence="2" id="KW-1185">Reference proteome</keyword>
<evidence type="ECO:0000313" key="2">
    <source>
        <dbReference type="Proteomes" id="UP000050863"/>
    </source>
</evidence>
<dbReference type="EMBL" id="LLXZ01000216">
    <property type="protein sequence ID" value="KRQ94512.1"/>
    <property type="molecule type" value="Genomic_DNA"/>
</dbReference>
<dbReference type="AlphaFoldDB" id="A0A0R3KFU1"/>
<evidence type="ECO:0000313" key="1">
    <source>
        <dbReference type="EMBL" id="KRQ94512.1"/>
    </source>
</evidence>
<gene>
    <name evidence="1" type="ORF">CQ12_37475</name>
</gene>
<accession>A0A0R3KFU1</accession>
<proteinExistence type="predicted"/>
<dbReference type="Proteomes" id="UP000050863">
    <property type="component" value="Unassembled WGS sequence"/>
</dbReference>
<sequence>MRIALANAFLVASEPTPKTRSASSTAGSAQKVAPRKEFLGAWRLYGEHLDLAVERLAQLLYMCC</sequence>
<protein>
    <submittedName>
        <fullName evidence="1">Uncharacterized protein</fullName>
    </submittedName>
</protein>
<reference evidence="1 2" key="1">
    <citation type="submission" date="2014-03" db="EMBL/GenBank/DDBJ databases">
        <title>Bradyrhizobium valentinum sp. nov., isolated from effective nodules of Lupinus mariae-josephae, a lupine endemic of basic-lime soils in Eastern Spain.</title>
        <authorList>
            <person name="Duran D."/>
            <person name="Rey L."/>
            <person name="Navarro A."/>
            <person name="Busquets A."/>
            <person name="Imperial J."/>
            <person name="Ruiz-Argueso T."/>
        </authorList>
    </citation>
    <scope>NUCLEOTIDE SEQUENCE [LARGE SCALE GENOMIC DNA]</scope>
    <source>
        <strain evidence="1 2">PAC68</strain>
    </source>
</reference>
<organism evidence="1 2">
    <name type="scientific">Bradyrhizobium jicamae</name>
    <dbReference type="NCBI Taxonomy" id="280332"/>
    <lineage>
        <taxon>Bacteria</taxon>
        <taxon>Pseudomonadati</taxon>
        <taxon>Pseudomonadota</taxon>
        <taxon>Alphaproteobacteria</taxon>
        <taxon>Hyphomicrobiales</taxon>
        <taxon>Nitrobacteraceae</taxon>
        <taxon>Bradyrhizobium</taxon>
    </lineage>
</organism>
<name>A0A0R3KFU1_9BRAD</name>